<evidence type="ECO:0008006" key="4">
    <source>
        <dbReference type="Google" id="ProtNLM"/>
    </source>
</evidence>
<feature type="signal peptide" evidence="1">
    <location>
        <begin position="1"/>
        <end position="26"/>
    </location>
</feature>
<dbReference type="EMBL" id="BDCX01000006">
    <property type="protein sequence ID" value="GAT67317.1"/>
    <property type="molecule type" value="Genomic_DNA"/>
</dbReference>
<feature type="chain" id="PRO_5007905646" description="Secreted protein" evidence="1">
    <location>
        <begin position="27"/>
        <end position="124"/>
    </location>
</feature>
<keyword evidence="1" id="KW-0732">Signal</keyword>
<name>A0A171CW91_9ACTN</name>
<gene>
    <name evidence="2" type="ORF">PS9374_02970</name>
</gene>
<dbReference type="AlphaFoldDB" id="A0A171CW91"/>
<evidence type="ECO:0000313" key="3">
    <source>
        <dbReference type="Proteomes" id="UP000077701"/>
    </source>
</evidence>
<organism evidence="2 3">
    <name type="scientific">Planomonospora sphaerica</name>
    <dbReference type="NCBI Taxonomy" id="161355"/>
    <lineage>
        <taxon>Bacteria</taxon>
        <taxon>Bacillati</taxon>
        <taxon>Actinomycetota</taxon>
        <taxon>Actinomycetes</taxon>
        <taxon>Streptosporangiales</taxon>
        <taxon>Streptosporangiaceae</taxon>
        <taxon>Planomonospora</taxon>
    </lineage>
</organism>
<reference evidence="3" key="2">
    <citation type="submission" date="2016-04" db="EMBL/GenBank/DDBJ databases">
        <title>Planomonospora sphaerica JCM9374 whole genome shotgun sequence.</title>
        <authorList>
            <person name="Suzuki T."/>
            <person name="Dohra H."/>
            <person name="Kodani S."/>
        </authorList>
    </citation>
    <scope>NUCLEOTIDE SEQUENCE [LARGE SCALE GENOMIC DNA]</scope>
    <source>
        <strain evidence="3">JCM 9374</strain>
    </source>
</reference>
<comment type="caution">
    <text evidence="2">The sequence shown here is derived from an EMBL/GenBank/DDBJ whole genome shotgun (WGS) entry which is preliminary data.</text>
</comment>
<dbReference type="RefSeq" id="WP_153054250.1">
    <property type="nucleotide sequence ID" value="NZ_BDCX01000006.1"/>
</dbReference>
<proteinExistence type="predicted"/>
<protein>
    <recommendedName>
        <fullName evidence="4">Secreted protein</fullName>
    </recommendedName>
</protein>
<reference evidence="2 3" key="1">
    <citation type="journal article" date="2016" name="Genome Announc.">
        <title>Draft Genome Sequence of Planomonospora sphaerica JCM9374, a Rare Actinomycete.</title>
        <authorList>
            <person name="Dohra H."/>
            <person name="Suzuki T."/>
            <person name="Inoue Y."/>
            <person name="Kodani S."/>
        </authorList>
    </citation>
    <scope>NUCLEOTIDE SEQUENCE [LARGE SCALE GENOMIC DNA]</scope>
    <source>
        <strain evidence="2 3">JCM 9374</strain>
    </source>
</reference>
<keyword evidence="3" id="KW-1185">Reference proteome</keyword>
<accession>A0A171CW91</accession>
<evidence type="ECO:0000256" key="1">
    <source>
        <dbReference type="SAM" id="SignalP"/>
    </source>
</evidence>
<dbReference type="Proteomes" id="UP000077701">
    <property type="component" value="Unassembled WGS sequence"/>
</dbReference>
<evidence type="ECO:0000313" key="2">
    <source>
        <dbReference type="EMBL" id="GAT67317.1"/>
    </source>
</evidence>
<sequence>MSGTRRLVALAALTVPLALTAVPASAAPTADPAATYTCQRELPAPRVYPPWAHGEGCTASAGAPTREGEVSGPVDVVFQDARYSGQARYRCQAVAVYPGDDSTRLRVLGKSCLPPDQYAQHLAS</sequence>